<dbReference type="NCBIfam" id="TIGR04211">
    <property type="entry name" value="SH3_and_anchor"/>
    <property type="match status" value="1"/>
</dbReference>
<protein>
    <submittedName>
        <fullName evidence="10">TIGR04211 family SH3 domain-containing protein</fullName>
    </submittedName>
</protein>
<feature type="chain" id="PRO_5045481899" evidence="8">
    <location>
        <begin position="22"/>
        <end position="222"/>
    </location>
</feature>
<evidence type="ECO:0000313" key="10">
    <source>
        <dbReference type="EMBL" id="MBR7888022.1"/>
    </source>
</evidence>
<proteinExistence type="predicted"/>
<evidence type="ECO:0000256" key="6">
    <source>
        <dbReference type="SAM" id="Coils"/>
    </source>
</evidence>
<organism evidence="10 11">
    <name type="scientific">Marinomonas vulgaris</name>
    <dbReference type="NCBI Taxonomy" id="2823372"/>
    <lineage>
        <taxon>Bacteria</taxon>
        <taxon>Pseudomonadati</taxon>
        <taxon>Pseudomonadota</taxon>
        <taxon>Gammaproteobacteria</taxon>
        <taxon>Oceanospirillales</taxon>
        <taxon>Oceanospirillaceae</taxon>
        <taxon>Marinomonas</taxon>
    </lineage>
</organism>
<evidence type="ECO:0000259" key="9">
    <source>
        <dbReference type="SMART" id="SM00287"/>
    </source>
</evidence>
<evidence type="ECO:0000256" key="3">
    <source>
        <dbReference type="ARBA" id="ARBA00022729"/>
    </source>
</evidence>
<dbReference type="Pfam" id="PF08239">
    <property type="entry name" value="SH3_3"/>
    <property type="match status" value="1"/>
</dbReference>
<dbReference type="InterPro" id="IPR003646">
    <property type="entry name" value="SH3-like_bac-type"/>
</dbReference>
<keyword evidence="3 8" id="KW-0732">Signal</keyword>
<comment type="subcellular location">
    <subcellularLocation>
        <location evidence="1">Membrane</location>
        <topology evidence="1">Single-pass membrane protein</topology>
    </subcellularLocation>
</comment>
<feature type="coiled-coil region" evidence="6">
    <location>
        <begin position="106"/>
        <end position="140"/>
    </location>
</feature>
<keyword evidence="4 7" id="KW-1133">Transmembrane helix</keyword>
<evidence type="ECO:0000313" key="11">
    <source>
        <dbReference type="Proteomes" id="UP000679722"/>
    </source>
</evidence>
<evidence type="ECO:0000256" key="2">
    <source>
        <dbReference type="ARBA" id="ARBA00022692"/>
    </source>
</evidence>
<feature type="domain" description="SH3b" evidence="9">
    <location>
        <begin position="21"/>
        <end position="85"/>
    </location>
</feature>
<name>A0ABS5H9A5_9GAMM</name>
<dbReference type="RefSeq" id="WP_211535364.1">
    <property type="nucleotide sequence ID" value="NZ_JAGSSV010000002.1"/>
</dbReference>
<evidence type="ECO:0000256" key="1">
    <source>
        <dbReference type="ARBA" id="ARBA00004167"/>
    </source>
</evidence>
<gene>
    <name evidence="10" type="ORF">J9B83_03635</name>
</gene>
<evidence type="ECO:0000256" key="7">
    <source>
        <dbReference type="SAM" id="Phobius"/>
    </source>
</evidence>
<dbReference type="Gene3D" id="2.30.30.40">
    <property type="entry name" value="SH3 Domains"/>
    <property type="match status" value="1"/>
</dbReference>
<dbReference type="Proteomes" id="UP000679722">
    <property type="component" value="Unassembled WGS sequence"/>
</dbReference>
<dbReference type="SMART" id="SM00287">
    <property type="entry name" value="SH3b"/>
    <property type="match status" value="1"/>
</dbReference>
<evidence type="ECO:0000256" key="5">
    <source>
        <dbReference type="ARBA" id="ARBA00023136"/>
    </source>
</evidence>
<keyword evidence="5 7" id="KW-0472">Membrane</keyword>
<dbReference type="EMBL" id="JAGSSV010000002">
    <property type="protein sequence ID" value="MBR7888022.1"/>
    <property type="molecule type" value="Genomic_DNA"/>
</dbReference>
<evidence type="ECO:0000256" key="8">
    <source>
        <dbReference type="SAM" id="SignalP"/>
    </source>
</evidence>
<reference evidence="11" key="1">
    <citation type="submission" date="2023-07" db="EMBL/GenBank/DDBJ databases">
        <title>Marinomonas vulgaris A79, complete genome.</title>
        <authorList>
            <person name="Ying J.-J."/>
        </authorList>
    </citation>
    <scope>NUCLEOTIDE SEQUENCE [LARGE SCALE GENOMIC DNA]</scope>
    <source>
        <strain evidence="11">A79</strain>
    </source>
</reference>
<dbReference type="InterPro" id="IPR016476">
    <property type="entry name" value="SH3_dom_pro"/>
</dbReference>
<feature type="transmembrane region" description="Helical" evidence="7">
    <location>
        <begin position="190"/>
        <end position="208"/>
    </location>
</feature>
<comment type="caution">
    <text evidence="10">The sequence shown here is derived from an EMBL/GenBank/DDBJ whole genome shotgun (WGS) entry which is preliminary data.</text>
</comment>
<accession>A0ABS5H9A5</accession>
<feature type="signal peptide" evidence="8">
    <location>
        <begin position="1"/>
        <end position="21"/>
    </location>
</feature>
<evidence type="ECO:0000256" key="4">
    <source>
        <dbReference type="ARBA" id="ARBA00022989"/>
    </source>
</evidence>
<keyword evidence="11" id="KW-1185">Reference proteome</keyword>
<keyword evidence="6" id="KW-0175">Coiled coil</keyword>
<sequence>MSKIRISSLLIGALLSAAAHSATVYVSDIQFVAIREGQDNNTRAVERGLKSGTPLELLEQQGGYTKVRTPSGNEGWVADYFLSDDMVSRDQLSTLQDRLTQSTNDKAEMADALIDAENTIQQLSELNSAMQDENSQLKKSITDTAELTEKAQRIVAQNRDVSYQIESLKQQTANALAQAESLKSSTAQKWYMLGVATLLGGLILGISLPMMRRKKNNTGSWS</sequence>
<keyword evidence="2 7" id="KW-0812">Transmembrane</keyword>